<protein>
    <submittedName>
        <fullName evidence="1">Uncharacterized protein</fullName>
    </submittedName>
</protein>
<proteinExistence type="predicted"/>
<dbReference type="Proteomes" id="UP000308600">
    <property type="component" value="Unassembled WGS sequence"/>
</dbReference>
<reference evidence="1 2" key="1">
    <citation type="journal article" date="2019" name="Nat. Ecol. Evol.">
        <title>Megaphylogeny resolves global patterns of mushroom evolution.</title>
        <authorList>
            <person name="Varga T."/>
            <person name="Krizsan K."/>
            <person name="Foldi C."/>
            <person name="Dima B."/>
            <person name="Sanchez-Garcia M."/>
            <person name="Sanchez-Ramirez S."/>
            <person name="Szollosi G.J."/>
            <person name="Szarkandi J.G."/>
            <person name="Papp V."/>
            <person name="Albert L."/>
            <person name="Andreopoulos W."/>
            <person name="Angelini C."/>
            <person name="Antonin V."/>
            <person name="Barry K.W."/>
            <person name="Bougher N.L."/>
            <person name="Buchanan P."/>
            <person name="Buyck B."/>
            <person name="Bense V."/>
            <person name="Catcheside P."/>
            <person name="Chovatia M."/>
            <person name="Cooper J."/>
            <person name="Damon W."/>
            <person name="Desjardin D."/>
            <person name="Finy P."/>
            <person name="Geml J."/>
            <person name="Haridas S."/>
            <person name="Hughes K."/>
            <person name="Justo A."/>
            <person name="Karasinski D."/>
            <person name="Kautmanova I."/>
            <person name="Kiss B."/>
            <person name="Kocsube S."/>
            <person name="Kotiranta H."/>
            <person name="LaButti K.M."/>
            <person name="Lechner B.E."/>
            <person name="Liimatainen K."/>
            <person name="Lipzen A."/>
            <person name="Lukacs Z."/>
            <person name="Mihaltcheva S."/>
            <person name="Morgado L.N."/>
            <person name="Niskanen T."/>
            <person name="Noordeloos M.E."/>
            <person name="Ohm R.A."/>
            <person name="Ortiz-Santana B."/>
            <person name="Ovrebo C."/>
            <person name="Racz N."/>
            <person name="Riley R."/>
            <person name="Savchenko A."/>
            <person name="Shiryaev A."/>
            <person name="Soop K."/>
            <person name="Spirin V."/>
            <person name="Szebenyi C."/>
            <person name="Tomsovsky M."/>
            <person name="Tulloss R.E."/>
            <person name="Uehling J."/>
            <person name="Grigoriev I.V."/>
            <person name="Vagvolgyi C."/>
            <person name="Papp T."/>
            <person name="Martin F.M."/>
            <person name="Miettinen O."/>
            <person name="Hibbett D.S."/>
            <person name="Nagy L.G."/>
        </authorList>
    </citation>
    <scope>NUCLEOTIDE SEQUENCE [LARGE SCALE GENOMIC DNA]</scope>
    <source>
        <strain evidence="1 2">NL-1719</strain>
    </source>
</reference>
<keyword evidence="2" id="KW-1185">Reference proteome</keyword>
<name>A0ACD3AT18_9AGAR</name>
<evidence type="ECO:0000313" key="1">
    <source>
        <dbReference type="EMBL" id="TFK68474.1"/>
    </source>
</evidence>
<evidence type="ECO:0000313" key="2">
    <source>
        <dbReference type="Proteomes" id="UP000308600"/>
    </source>
</evidence>
<accession>A0ACD3AT18</accession>
<sequence>MASRSAYSGDTRRLVLAFDVGTTFSGISYSVLDPGEVPEIKGVMKFPYQEIISGSFKVPSVIWYDAGGNVQAIGAGALRDGIEQEAEDGQWSKVEWFKLYLRPKHLGNEEVFQFAERIPLPASKTIVEVFSDFFSYLYQSAKAYIQEHQPSGHSLWSSVEPSIEFILSHPNGWEGAQQSQMRDAAITAGLIPDTQSGRDRIHFVTEGEASLHFCISKGLMIEAIKDGGRVMIVDAGGGTIDISTYEKVKDTKAYEEVARPQCILRGSVFVSQYAKKFLEEYFHDSSFSHDVPEMVKAFDKSTKLRFRRIQDAAFIKFGSSRDNDPAHNIRSGQLKLKGEVIATFFTASVDGIIGAILEHRQKHNISAVFLVGGFAASDWVFDRVQAALQHFNIELSRPDSHINKAVADGAVSFYLDRFVSARISRHVYGMRVHVAYDPLNKEHASRKHKKFVNMTGDERVRDGFSTILPRGARVTETQEFKSLYFQESRSKDSLQKLNEHVFCYKGPLDNPKWVDENKDDFEEMCIIQADISMAMKGITPRQGKDGQTFYILYYHVALLFGLTEFKAQLCWTENGVERRGPIRVIYNKGDT</sequence>
<dbReference type="EMBL" id="ML208351">
    <property type="protein sequence ID" value="TFK68474.1"/>
    <property type="molecule type" value="Genomic_DNA"/>
</dbReference>
<organism evidence="1 2">
    <name type="scientific">Pluteus cervinus</name>
    <dbReference type="NCBI Taxonomy" id="181527"/>
    <lineage>
        <taxon>Eukaryota</taxon>
        <taxon>Fungi</taxon>
        <taxon>Dikarya</taxon>
        <taxon>Basidiomycota</taxon>
        <taxon>Agaricomycotina</taxon>
        <taxon>Agaricomycetes</taxon>
        <taxon>Agaricomycetidae</taxon>
        <taxon>Agaricales</taxon>
        <taxon>Pluteineae</taxon>
        <taxon>Pluteaceae</taxon>
        <taxon>Pluteus</taxon>
    </lineage>
</organism>
<gene>
    <name evidence="1" type="ORF">BDN72DRAFT_898101</name>
</gene>